<dbReference type="InterPro" id="IPR035919">
    <property type="entry name" value="EAL_sf"/>
</dbReference>
<keyword evidence="1" id="KW-0472">Membrane</keyword>
<dbReference type="PANTHER" id="PTHR44757">
    <property type="entry name" value="DIGUANYLATE CYCLASE DGCP"/>
    <property type="match status" value="1"/>
</dbReference>
<dbReference type="SUPFAM" id="SSF141868">
    <property type="entry name" value="EAL domain-like"/>
    <property type="match status" value="1"/>
</dbReference>
<reference evidence="5 6" key="1">
    <citation type="submission" date="2019-03" db="EMBL/GenBank/DDBJ databases">
        <title>Genomic Encyclopedia of Type Strains, Phase IV (KMG-IV): sequencing the most valuable type-strain genomes for metagenomic binning, comparative biology and taxonomic classification.</title>
        <authorList>
            <person name="Goeker M."/>
        </authorList>
    </citation>
    <scope>NUCLEOTIDE SEQUENCE [LARGE SCALE GENOMIC DNA]</scope>
    <source>
        <strain evidence="5 6">DSM 25059</strain>
    </source>
</reference>
<proteinExistence type="predicted"/>
<evidence type="ECO:0000313" key="6">
    <source>
        <dbReference type="Proteomes" id="UP000295493"/>
    </source>
</evidence>
<accession>A0A4R6FB93</accession>
<dbReference type="CDD" id="cd01948">
    <property type="entry name" value="EAL"/>
    <property type="match status" value="1"/>
</dbReference>
<comment type="caution">
    <text evidence="5">The sequence shown here is derived from an EMBL/GenBank/DDBJ whole genome shotgun (WGS) entry which is preliminary data.</text>
</comment>
<dbReference type="NCBIfam" id="TIGR00254">
    <property type="entry name" value="GGDEF"/>
    <property type="match status" value="1"/>
</dbReference>
<dbReference type="SMART" id="SM00267">
    <property type="entry name" value="GGDEF"/>
    <property type="match status" value="1"/>
</dbReference>
<sequence length="683" mass="73699">MISVARCIVEDHDPWLVVLALAISLLGSAAMAKLFTRLRGVDGAQRYGWLLLSSVSAGTSIWCTHFIAMIAYETSAPVRLNSVLTLISLLIAVVAAVPGIALATTRFRWSGIAGGAVVGLAISAMHYTGMAAYRIDGLVTWNWRYIFASILSACVLSAIAFHCLRLPGRDKMLIGAGFFSLAVMVLHFTGMTAMHVVVLDMGDHGMNAAALAGLAIATALAALLVIGCLIAAALIDQQRQDETFRRLRRMALHDPLTDLPNRASFNDELARRLRRKGGTEHMAVIMIDLSRFKSVNDVYGHQGGDQLLVALCARFTGAIRDNELIGRLGGDEFGALVSFDDRADLDDFLVRLQGCLSPPFAFDRFDASIGANIGVAIAPQNGNSADVLLANADLAMYRGKAERVSEPCFYDAAMDEAVREQRNLTSDLRAAIGTDQFVLHYQVQARGDGDIAGYEALARWTHPARGTVSPGHFIPLAEQSGSIVPLGNWILRRACLEAAKWPEPFRVSVNVSPLQLADPMLVSTIRDALDESGLAPDRLIIELTESAIIRDREAALNALSAIRDMGAGLALDDFGVGYSSLDVLRSFPFDRIKLDASFVSQIEESRQAVAILHSVAELGKSLGMVVVAEGVESAEQLRIVLENGCGAIQGYLIGRPAPDLADPEAVRATVRRSRLRDRNTLVL</sequence>
<feature type="transmembrane region" description="Helical" evidence="1">
    <location>
        <begin position="210"/>
        <end position="235"/>
    </location>
</feature>
<evidence type="ECO:0000256" key="1">
    <source>
        <dbReference type="PROSITE-ProRule" id="PRU00244"/>
    </source>
</evidence>
<dbReference type="InterPro" id="IPR029787">
    <property type="entry name" value="Nucleotide_cyclase"/>
</dbReference>
<dbReference type="Pfam" id="PF00990">
    <property type="entry name" value="GGDEF"/>
    <property type="match status" value="1"/>
</dbReference>
<dbReference type="Gene3D" id="3.30.70.270">
    <property type="match status" value="1"/>
</dbReference>
<dbReference type="AlphaFoldDB" id="A0A4R6FB93"/>
<feature type="domain" description="MHYT" evidence="4">
    <location>
        <begin position="12"/>
        <end position="197"/>
    </location>
</feature>
<dbReference type="RefSeq" id="WP_133497045.1">
    <property type="nucleotide sequence ID" value="NZ_BMLU01000017.1"/>
</dbReference>
<dbReference type="PANTHER" id="PTHR44757:SF2">
    <property type="entry name" value="BIOFILM ARCHITECTURE MAINTENANCE PROTEIN MBAA"/>
    <property type="match status" value="1"/>
</dbReference>
<feature type="transmembrane region" description="Helical" evidence="1">
    <location>
        <begin position="111"/>
        <end position="133"/>
    </location>
</feature>
<dbReference type="InterPro" id="IPR043128">
    <property type="entry name" value="Rev_trsase/Diguanyl_cyclase"/>
</dbReference>
<evidence type="ECO:0000259" key="3">
    <source>
        <dbReference type="PROSITE" id="PS50887"/>
    </source>
</evidence>
<evidence type="ECO:0000259" key="2">
    <source>
        <dbReference type="PROSITE" id="PS50883"/>
    </source>
</evidence>
<feature type="transmembrane region" description="Helical" evidence="1">
    <location>
        <begin position="145"/>
        <end position="164"/>
    </location>
</feature>
<dbReference type="OrthoDB" id="9814202at2"/>
<dbReference type="InterPro" id="IPR052155">
    <property type="entry name" value="Biofilm_reg_signaling"/>
</dbReference>
<dbReference type="SUPFAM" id="SSF55073">
    <property type="entry name" value="Nucleotide cyclase"/>
    <property type="match status" value="1"/>
</dbReference>
<dbReference type="InterPro" id="IPR000160">
    <property type="entry name" value="GGDEF_dom"/>
</dbReference>
<dbReference type="InterPro" id="IPR005330">
    <property type="entry name" value="MHYT_dom"/>
</dbReference>
<evidence type="ECO:0000313" key="5">
    <source>
        <dbReference type="EMBL" id="TDN78287.1"/>
    </source>
</evidence>
<feature type="transmembrane region" description="Helical" evidence="1">
    <location>
        <begin position="15"/>
        <end position="35"/>
    </location>
</feature>
<feature type="domain" description="GGDEF" evidence="3">
    <location>
        <begin position="280"/>
        <end position="412"/>
    </location>
</feature>
<dbReference type="Pfam" id="PF00563">
    <property type="entry name" value="EAL"/>
    <property type="match status" value="1"/>
</dbReference>
<dbReference type="Gene3D" id="3.20.20.450">
    <property type="entry name" value="EAL domain"/>
    <property type="match status" value="1"/>
</dbReference>
<feature type="transmembrane region" description="Helical" evidence="1">
    <location>
        <begin position="47"/>
        <end position="71"/>
    </location>
</feature>
<name>A0A4R6FB93_9SPHN</name>
<evidence type="ECO:0000259" key="4">
    <source>
        <dbReference type="PROSITE" id="PS50924"/>
    </source>
</evidence>
<organism evidence="5 6">
    <name type="scientific">Stakelama pacifica</name>
    <dbReference type="NCBI Taxonomy" id="517720"/>
    <lineage>
        <taxon>Bacteria</taxon>
        <taxon>Pseudomonadati</taxon>
        <taxon>Pseudomonadota</taxon>
        <taxon>Alphaproteobacteria</taxon>
        <taxon>Sphingomonadales</taxon>
        <taxon>Sphingomonadaceae</taxon>
        <taxon>Stakelama</taxon>
    </lineage>
</organism>
<dbReference type="PROSITE" id="PS50887">
    <property type="entry name" value="GGDEF"/>
    <property type="match status" value="1"/>
</dbReference>
<dbReference type="Pfam" id="PF03707">
    <property type="entry name" value="MHYT"/>
    <property type="match status" value="2"/>
</dbReference>
<feature type="transmembrane region" description="Helical" evidence="1">
    <location>
        <begin position="176"/>
        <end position="198"/>
    </location>
</feature>
<dbReference type="Proteomes" id="UP000295493">
    <property type="component" value="Unassembled WGS sequence"/>
</dbReference>
<dbReference type="CDD" id="cd01949">
    <property type="entry name" value="GGDEF"/>
    <property type="match status" value="1"/>
</dbReference>
<keyword evidence="6" id="KW-1185">Reference proteome</keyword>
<keyword evidence="1" id="KW-0812">Transmembrane</keyword>
<dbReference type="PROSITE" id="PS50924">
    <property type="entry name" value="MHYT"/>
    <property type="match status" value="1"/>
</dbReference>
<dbReference type="SMART" id="SM00052">
    <property type="entry name" value="EAL"/>
    <property type="match status" value="1"/>
</dbReference>
<gene>
    <name evidence="5" type="ORF">EV664_11846</name>
</gene>
<dbReference type="GO" id="GO:0016020">
    <property type="term" value="C:membrane"/>
    <property type="evidence" value="ECO:0007669"/>
    <property type="project" value="UniProtKB-UniRule"/>
</dbReference>
<dbReference type="PROSITE" id="PS50883">
    <property type="entry name" value="EAL"/>
    <property type="match status" value="1"/>
</dbReference>
<feature type="domain" description="EAL" evidence="2">
    <location>
        <begin position="421"/>
        <end position="670"/>
    </location>
</feature>
<dbReference type="InterPro" id="IPR001633">
    <property type="entry name" value="EAL_dom"/>
</dbReference>
<keyword evidence="1" id="KW-1133">Transmembrane helix</keyword>
<protein>
    <submittedName>
        <fullName evidence="5">Diguanylate cyclase/phosphodiesterase</fullName>
    </submittedName>
</protein>
<feature type="transmembrane region" description="Helical" evidence="1">
    <location>
        <begin position="83"/>
        <end position="104"/>
    </location>
</feature>
<dbReference type="EMBL" id="SNWD01000018">
    <property type="protein sequence ID" value="TDN78287.1"/>
    <property type="molecule type" value="Genomic_DNA"/>
</dbReference>